<evidence type="ECO:0000256" key="2">
    <source>
        <dbReference type="ARBA" id="ARBA00022692"/>
    </source>
</evidence>
<dbReference type="Pfam" id="PF06271">
    <property type="entry name" value="RDD"/>
    <property type="match status" value="1"/>
</dbReference>
<accession>A0A6A0BAS4</accession>
<dbReference type="RefSeq" id="WP_172207156.1">
    <property type="nucleotide sequence ID" value="NZ_BLLI01000002.1"/>
</dbReference>
<dbReference type="AlphaFoldDB" id="A0A6A0BAS4"/>
<dbReference type="EMBL" id="BLLI01000002">
    <property type="protein sequence ID" value="GFH41561.1"/>
    <property type="molecule type" value="Genomic_DNA"/>
</dbReference>
<reference evidence="7 8" key="1">
    <citation type="submission" date="2020-02" db="EMBL/GenBank/DDBJ databases">
        <title>Draft genome sequence of Lactococcus sp. Hs30E4-3.</title>
        <authorList>
            <person name="Noda S."/>
            <person name="Yuki M."/>
            <person name="Ohkuma M."/>
        </authorList>
    </citation>
    <scope>NUCLEOTIDE SEQUENCE [LARGE SCALE GENOMIC DNA]</scope>
    <source>
        <strain evidence="7 8">Hs30E4-3</strain>
    </source>
</reference>
<protein>
    <recommendedName>
        <fullName evidence="6">RDD domain-containing protein</fullName>
    </recommendedName>
</protein>
<evidence type="ECO:0000313" key="8">
    <source>
        <dbReference type="Proteomes" id="UP000480303"/>
    </source>
</evidence>
<dbReference type="Proteomes" id="UP000480303">
    <property type="component" value="Unassembled WGS sequence"/>
</dbReference>
<organism evidence="7 8">
    <name type="scientific">Pseudolactococcus hodotermopsidis</name>
    <dbReference type="NCBI Taxonomy" id="2709157"/>
    <lineage>
        <taxon>Bacteria</taxon>
        <taxon>Bacillati</taxon>
        <taxon>Bacillota</taxon>
        <taxon>Bacilli</taxon>
        <taxon>Lactobacillales</taxon>
        <taxon>Streptococcaceae</taxon>
        <taxon>Pseudolactococcus</taxon>
    </lineage>
</organism>
<sequence length="129" mass="14225">MKKLLFIQRILAALIDLISVYVPFLILVNVMFADSSALTNLLPAVIFVVYNSVAVNSFGGQTLGKHFAKLTVKKSSLNLMTESVREAVKILYFLPFVGGVFILVSCFIYVRKGQFLHDVIGCSEVVVHG</sequence>
<comment type="subcellular location">
    <subcellularLocation>
        <location evidence="1">Membrane</location>
        <topology evidence="1">Multi-pass membrane protein</topology>
    </subcellularLocation>
</comment>
<proteinExistence type="predicted"/>
<evidence type="ECO:0000256" key="3">
    <source>
        <dbReference type="ARBA" id="ARBA00022989"/>
    </source>
</evidence>
<feature type="transmembrane region" description="Helical" evidence="5">
    <location>
        <begin position="90"/>
        <end position="110"/>
    </location>
</feature>
<feature type="transmembrane region" description="Helical" evidence="5">
    <location>
        <begin position="12"/>
        <end position="33"/>
    </location>
</feature>
<keyword evidence="3 5" id="KW-1133">Transmembrane helix</keyword>
<evidence type="ECO:0000259" key="6">
    <source>
        <dbReference type="Pfam" id="PF06271"/>
    </source>
</evidence>
<name>A0A6A0BAS4_9LACT</name>
<keyword evidence="2 5" id="KW-0812">Transmembrane</keyword>
<comment type="caution">
    <text evidence="7">The sequence shown here is derived from an EMBL/GenBank/DDBJ whole genome shotgun (WGS) entry which is preliminary data.</text>
</comment>
<dbReference type="GO" id="GO:0016020">
    <property type="term" value="C:membrane"/>
    <property type="evidence" value="ECO:0007669"/>
    <property type="project" value="UniProtKB-SubCell"/>
</dbReference>
<evidence type="ECO:0000256" key="5">
    <source>
        <dbReference type="SAM" id="Phobius"/>
    </source>
</evidence>
<evidence type="ECO:0000256" key="4">
    <source>
        <dbReference type="ARBA" id="ARBA00023136"/>
    </source>
</evidence>
<feature type="domain" description="RDD" evidence="6">
    <location>
        <begin position="7"/>
        <end position="120"/>
    </location>
</feature>
<gene>
    <name evidence="7" type="ORF">Hs30E_01120</name>
</gene>
<keyword evidence="4 5" id="KW-0472">Membrane</keyword>
<dbReference type="InterPro" id="IPR010432">
    <property type="entry name" value="RDD"/>
</dbReference>
<evidence type="ECO:0000256" key="1">
    <source>
        <dbReference type="ARBA" id="ARBA00004141"/>
    </source>
</evidence>
<evidence type="ECO:0000313" key="7">
    <source>
        <dbReference type="EMBL" id="GFH41561.1"/>
    </source>
</evidence>
<keyword evidence="8" id="KW-1185">Reference proteome</keyword>